<keyword evidence="2" id="KW-1133">Transmembrane helix</keyword>
<dbReference type="EMBL" id="AYYN01000128">
    <property type="protein sequence ID" value="KRM73884.1"/>
    <property type="molecule type" value="Genomic_DNA"/>
</dbReference>
<keyword evidence="2" id="KW-0472">Membrane</keyword>
<evidence type="ECO:0000313" key="4">
    <source>
        <dbReference type="Proteomes" id="UP000051612"/>
    </source>
</evidence>
<reference evidence="3 4" key="1">
    <citation type="journal article" date="2015" name="Genome Announc.">
        <title>Expanding the biotechnology potential of lactobacilli through comparative genomics of 213 strains and associated genera.</title>
        <authorList>
            <person name="Sun Z."/>
            <person name="Harris H.M."/>
            <person name="McCann A."/>
            <person name="Guo C."/>
            <person name="Argimon S."/>
            <person name="Zhang W."/>
            <person name="Yang X."/>
            <person name="Jeffery I.B."/>
            <person name="Cooney J.C."/>
            <person name="Kagawa T.F."/>
            <person name="Liu W."/>
            <person name="Song Y."/>
            <person name="Salvetti E."/>
            <person name="Wrobel A."/>
            <person name="Rasinkangas P."/>
            <person name="Parkhill J."/>
            <person name="Rea M.C."/>
            <person name="O'Sullivan O."/>
            <person name="Ritari J."/>
            <person name="Douillard F.P."/>
            <person name="Paul Ross R."/>
            <person name="Yang R."/>
            <person name="Briner A.E."/>
            <person name="Felis G.E."/>
            <person name="de Vos W.M."/>
            <person name="Barrangou R."/>
            <person name="Klaenhammer T.R."/>
            <person name="Caufield P.W."/>
            <person name="Cui Y."/>
            <person name="Zhang H."/>
            <person name="O'Toole P.W."/>
        </authorList>
    </citation>
    <scope>NUCLEOTIDE SEQUENCE [LARGE SCALE GENOMIC DNA]</scope>
    <source>
        <strain evidence="3 4">DSM 20452</strain>
    </source>
</reference>
<accession>A0A0R2BDB2</accession>
<sequence length="190" mass="22032">MHDWKEILLAFAVTIGLGLLIGMFLLINSTKRVDKTQQAIRQEKVTQAQSERSSGSRAGASSTTVEVPEYDTDESAVASSDMSDQIENHDMGDFYEDPYWNETTQENSDEYYKYMVAEEFYTDNKGIIWDIVYFRRPGTEAWGQATLAPHQDNIEVMEKIQRSAEYREHGYISRPQMLKQYLDSKNWDEE</sequence>
<dbReference type="Proteomes" id="UP000051612">
    <property type="component" value="Unassembled WGS sequence"/>
</dbReference>
<dbReference type="AlphaFoldDB" id="A0A0R2BDB2"/>
<feature type="region of interest" description="Disordered" evidence="1">
    <location>
        <begin position="42"/>
        <end position="82"/>
    </location>
</feature>
<name>A0A0R2BDB2_9LACO</name>
<dbReference type="RefSeq" id="WP_056959304.1">
    <property type="nucleotide sequence ID" value="NZ_AYYN01000128.1"/>
</dbReference>
<feature type="compositionally biased region" description="Low complexity" evidence="1">
    <location>
        <begin position="52"/>
        <end position="64"/>
    </location>
</feature>
<keyword evidence="2" id="KW-0812">Transmembrane</keyword>
<protein>
    <submittedName>
        <fullName evidence="3">Uncharacterized protein</fullName>
    </submittedName>
</protein>
<dbReference type="PATRIC" id="fig|1423772.3.peg.680"/>
<organism evidence="3 4">
    <name type="scientific">Ligilactobacillus murinus DSM 20452 = NBRC 14221</name>
    <dbReference type="NCBI Taxonomy" id="1423772"/>
    <lineage>
        <taxon>Bacteria</taxon>
        <taxon>Bacillati</taxon>
        <taxon>Bacillota</taxon>
        <taxon>Bacilli</taxon>
        <taxon>Lactobacillales</taxon>
        <taxon>Lactobacillaceae</taxon>
        <taxon>Ligilactobacillus</taxon>
    </lineage>
</organism>
<proteinExistence type="predicted"/>
<evidence type="ECO:0000256" key="2">
    <source>
        <dbReference type="SAM" id="Phobius"/>
    </source>
</evidence>
<evidence type="ECO:0000256" key="1">
    <source>
        <dbReference type="SAM" id="MobiDB-lite"/>
    </source>
</evidence>
<feature type="transmembrane region" description="Helical" evidence="2">
    <location>
        <begin position="7"/>
        <end position="27"/>
    </location>
</feature>
<feature type="compositionally biased region" description="Polar residues" evidence="1">
    <location>
        <begin position="42"/>
        <end position="51"/>
    </location>
</feature>
<gene>
    <name evidence="3" type="ORF">FC48_GL000619</name>
</gene>
<comment type="caution">
    <text evidence="3">The sequence shown here is derived from an EMBL/GenBank/DDBJ whole genome shotgun (WGS) entry which is preliminary data.</text>
</comment>
<evidence type="ECO:0000313" key="3">
    <source>
        <dbReference type="EMBL" id="KRM73884.1"/>
    </source>
</evidence>